<evidence type="ECO:0000256" key="1">
    <source>
        <dbReference type="SAM" id="MobiDB-lite"/>
    </source>
</evidence>
<comment type="caution">
    <text evidence="2">The sequence shown here is derived from an EMBL/GenBank/DDBJ whole genome shotgun (WGS) entry which is preliminary data.</text>
</comment>
<protein>
    <submittedName>
        <fullName evidence="2">Uncharacterized protein</fullName>
    </submittedName>
</protein>
<gene>
    <name evidence="2" type="ORF">PMAYCL1PPCAC_07479</name>
</gene>
<sequence>SSFADLTAWWQELERIVLGIEIRMVEEGILQLLFDDAFKEKDRTEIEQIIARVMHVPCFYYSEDEENRAITLKKKFRYLALYYFRTHNYDRFGLVVMTSIIREWPVSISSADDDGKASFIWDRAPISIAMKDTAIRKDGDKYVIRVLALEDKDIGSILVRADVSTQLMSVDEKGKESHTRAAIIELNREGGDRKREASSVTGQSKKSRGSKNVKNGEEDALSPPPSSYFDHGFEYHVGREDSSFVFVGRNGKTRADYIDHPGSNNLIFTINNISINDPSQRTSITQKYVLKTHFEFHFLSNDGVFIVKTSGFHPTEPFTCRIITKSMPFEASSNASTHWKKSFAAIWDIMFDYYNKRCQLEPVEIEKHGSKDEREKVMCWVRVKEMVRHFISCRSEFHVRPLIDTELRTVSRMILARRLVEYNGVIAKAYKKNGWVINILKQKDMEAIQDKLLHKRIDLSKYSSDKTFTQVLNSEMQSVHMHDRFVVKLGDFTDNLLVLCGPDPVEASCTIHSWLHAVSEIIAGPTLHFACPKTTIRMFNQHLITLRSAESAKRTVNKIIEKGRAKEQTAERCSNALMIRIDEREEFRLLFEMIDFYSGKEPYHFGFYNAKAIKETKIDMDKKSASREQVEIAMREGVINKK</sequence>
<dbReference type="EMBL" id="BTRK01000002">
    <property type="protein sequence ID" value="GMR37284.1"/>
    <property type="molecule type" value="Genomic_DNA"/>
</dbReference>
<feature type="region of interest" description="Disordered" evidence="1">
    <location>
        <begin position="185"/>
        <end position="226"/>
    </location>
</feature>
<dbReference type="Proteomes" id="UP001328107">
    <property type="component" value="Unassembled WGS sequence"/>
</dbReference>
<evidence type="ECO:0000313" key="2">
    <source>
        <dbReference type="EMBL" id="GMR37284.1"/>
    </source>
</evidence>
<feature type="compositionally biased region" description="Basic and acidic residues" evidence="1">
    <location>
        <begin position="186"/>
        <end position="197"/>
    </location>
</feature>
<feature type="non-terminal residue" evidence="2">
    <location>
        <position position="642"/>
    </location>
</feature>
<feature type="non-terminal residue" evidence="2">
    <location>
        <position position="1"/>
    </location>
</feature>
<proteinExistence type="predicted"/>
<reference evidence="3" key="1">
    <citation type="submission" date="2022-10" db="EMBL/GenBank/DDBJ databases">
        <title>Genome assembly of Pristionchus species.</title>
        <authorList>
            <person name="Yoshida K."/>
            <person name="Sommer R.J."/>
        </authorList>
    </citation>
    <scope>NUCLEOTIDE SEQUENCE [LARGE SCALE GENOMIC DNA]</scope>
    <source>
        <strain evidence="3">RS5460</strain>
    </source>
</reference>
<evidence type="ECO:0000313" key="3">
    <source>
        <dbReference type="Proteomes" id="UP001328107"/>
    </source>
</evidence>
<organism evidence="2 3">
    <name type="scientific">Pristionchus mayeri</name>
    <dbReference type="NCBI Taxonomy" id="1317129"/>
    <lineage>
        <taxon>Eukaryota</taxon>
        <taxon>Metazoa</taxon>
        <taxon>Ecdysozoa</taxon>
        <taxon>Nematoda</taxon>
        <taxon>Chromadorea</taxon>
        <taxon>Rhabditida</taxon>
        <taxon>Rhabditina</taxon>
        <taxon>Diplogasteromorpha</taxon>
        <taxon>Diplogasteroidea</taxon>
        <taxon>Neodiplogasteridae</taxon>
        <taxon>Pristionchus</taxon>
    </lineage>
</organism>
<name>A0AAN4ZC65_9BILA</name>
<dbReference type="AlphaFoldDB" id="A0AAN4ZC65"/>
<keyword evidence="3" id="KW-1185">Reference proteome</keyword>
<accession>A0AAN4ZC65</accession>